<keyword evidence="6 8" id="KW-1133">Transmembrane helix</keyword>
<comment type="subcellular location">
    <subcellularLocation>
        <location evidence="1">Cell membrane</location>
        <topology evidence="1">Multi-pass membrane protein</topology>
    </subcellularLocation>
</comment>
<evidence type="ECO:0000256" key="1">
    <source>
        <dbReference type="ARBA" id="ARBA00004651"/>
    </source>
</evidence>
<feature type="transmembrane region" description="Helical" evidence="8">
    <location>
        <begin position="152"/>
        <end position="176"/>
    </location>
</feature>
<evidence type="ECO:0000256" key="3">
    <source>
        <dbReference type="ARBA" id="ARBA00022448"/>
    </source>
</evidence>
<feature type="transmembrane region" description="Helical" evidence="8">
    <location>
        <begin position="125"/>
        <end position="145"/>
    </location>
</feature>
<keyword evidence="10" id="KW-1185">Reference proteome</keyword>
<organism evidence="9 10">
    <name type="scientific">Paenimyroides aestuarii</name>
    <dbReference type="NCBI Taxonomy" id="2968490"/>
    <lineage>
        <taxon>Bacteria</taxon>
        <taxon>Pseudomonadati</taxon>
        <taxon>Bacteroidota</taxon>
        <taxon>Flavobacteriia</taxon>
        <taxon>Flavobacteriales</taxon>
        <taxon>Flavobacteriaceae</taxon>
        <taxon>Paenimyroides</taxon>
    </lineage>
</organism>
<dbReference type="PANTHER" id="PTHR30472">
    <property type="entry name" value="FERRIC ENTEROBACTIN TRANSPORT SYSTEM PERMEASE PROTEIN"/>
    <property type="match status" value="1"/>
</dbReference>
<evidence type="ECO:0000256" key="5">
    <source>
        <dbReference type="ARBA" id="ARBA00022692"/>
    </source>
</evidence>
<gene>
    <name evidence="9" type="ORF">NPX36_11175</name>
</gene>
<feature type="transmembrane region" description="Helical" evidence="8">
    <location>
        <begin position="287"/>
        <end position="306"/>
    </location>
</feature>
<dbReference type="CDD" id="cd06550">
    <property type="entry name" value="TM_ABC_iron-siderophores_like"/>
    <property type="match status" value="1"/>
</dbReference>
<name>A0ABY5NQU3_9FLAO</name>
<keyword evidence="5 8" id="KW-0812">Transmembrane</keyword>
<evidence type="ECO:0000256" key="2">
    <source>
        <dbReference type="ARBA" id="ARBA00007935"/>
    </source>
</evidence>
<dbReference type="Gene3D" id="1.10.3470.10">
    <property type="entry name" value="ABC transporter involved in vitamin B12 uptake, BtuC"/>
    <property type="match status" value="1"/>
</dbReference>
<feature type="transmembrane region" description="Helical" evidence="8">
    <location>
        <begin position="196"/>
        <end position="218"/>
    </location>
</feature>
<sequence>MFKNYLKYHLLLLAFVVIAAICNLMIGSVRIPVLDIIDILTGNFSGKVSWEYIVLEYRLPKLIIACVVGMALSIAGMMMQTLFQNPMAEPYILGVSSGASLGVAICILGKSLFSATVQNYLTGNVAIILFALAGSTLVMLIILGISQRVRQIATLLIIGLMFSSFTSAFVNILAYFSTAEELKKFTFWSLGSLGNISWQQIGFIVPIILTTLSVSFLLNKPLNTLLMGEQYAKTMGLNIQKIKFFIILITCLLVAVCTAFVGPIAFLGLAVPHITRIVYKTTNHFQLFIGNIIIGALLLVVCDIICQLPGEQFILPINAVTSILGAPLVIYLMLRRSKIS</sequence>
<protein>
    <submittedName>
        <fullName evidence="9">Iron ABC transporter permease</fullName>
    </submittedName>
</protein>
<dbReference type="Proteomes" id="UP001317001">
    <property type="component" value="Chromosome"/>
</dbReference>
<dbReference type="InterPro" id="IPR000522">
    <property type="entry name" value="ABC_transptr_permease_BtuC"/>
</dbReference>
<feature type="transmembrane region" description="Helical" evidence="8">
    <location>
        <begin position="91"/>
        <end position="113"/>
    </location>
</feature>
<dbReference type="RefSeq" id="WP_257498790.1">
    <property type="nucleotide sequence ID" value="NZ_CP102382.1"/>
</dbReference>
<keyword evidence="7 8" id="KW-0472">Membrane</keyword>
<keyword evidence="3" id="KW-0813">Transport</keyword>
<feature type="transmembrane region" description="Helical" evidence="8">
    <location>
        <begin position="12"/>
        <end position="33"/>
    </location>
</feature>
<evidence type="ECO:0000313" key="10">
    <source>
        <dbReference type="Proteomes" id="UP001317001"/>
    </source>
</evidence>
<feature type="transmembrane region" description="Helical" evidence="8">
    <location>
        <begin position="62"/>
        <end position="79"/>
    </location>
</feature>
<evidence type="ECO:0000256" key="4">
    <source>
        <dbReference type="ARBA" id="ARBA00022475"/>
    </source>
</evidence>
<evidence type="ECO:0000256" key="7">
    <source>
        <dbReference type="ARBA" id="ARBA00023136"/>
    </source>
</evidence>
<feature type="transmembrane region" description="Helical" evidence="8">
    <location>
        <begin position="244"/>
        <end position="267"/>
    </location>
</feature>
<proteinExistence type="inferred from homology"/>
<evidence type="ECO:0000256" key="6">
    <source>
        <dbReference type="ARBA" id="ARBA00022989"/>
    </source>
</evidence>
<keyword evidence="4" id="KW-1003">Cell membrane</keyword>
<dbReference type="SUPFAM" id="SSF81345">
    <property type="entry name" value="ABC transporter involved in vitamin B12 uptake, BtuC"/>
    <property type="match status" value="1"/>
</dbReference>
<dbReference type="InterPro" id="IPR037294">
    <property type="entry name" value="ABC_BtuC-like"/>
</dbReference>
<evidence type="ECO:0000313" key="9">
    <source>
        <dbReference type="EMBL" id="UUV20876.1"/>
    </source>
</evidence>
<dbReference type="Pfam" id="PF01032">
    <property type="entry name" value="FecCD"/>
    <property type="match status" value="1"/>
</dbReference>
<dbReference type="PANTHER" id="PTHR30472:SF41">
    <property type="entry name" value="TRANSPORT SYSTEM PERMEASE PROTEIN"/>
    <property type="match status" value="1"/>
</dbReference>
<comment type="similarity">
    <text evidence="2">Belongs to the binding-protein-dependent transport system permease family. FecCD subfamily.</text>
</comment>
<dbReference type="EMBL" id="CP102382">
    <property type="protein sequence ID" value="UUV20876.1"/>
    <property type="molecule type" value="Genomic_DNA"/>
</dbReference>
<accession>A0ABY5NQU3</accession>
<evidence type="ECO:0000256" key="8">
    <source>
        <dbReference type="SAM" id="Phobius"/>
    </source>
</evidence>
<feature type="transmembrane region" description="Helical" evidence="8">
    <location>
        <begin position="313"/>
        <end position="334"/>
    </location>
</feature>
<reference evidence="9 10" key="1">
    <citation type="submission" date="2022-08" db="EMBL/GenBank/DDBJ databases">
        <title>Myroides zhujiangensis sp. nov., a novel bacterium isolated from sediment in the Pearl River Estuary.</title>
        <authorList>
            <person name="Cui L."/>
        </authorList>
    </citation>
    <scope>NUCLEOTIDE SEQUENCE [LARGE SCALE GENOMIC DNA]</scope>
    <source>
        <strain evidence="9 10">SCSIO 72103</strain>
    </source>
</reference>